<evidence type="ECO:0000313" key="2">
    <source>
        <dbReference type="EMBL" id="GMG26887.1"/>
    </source>
</evidence>
<accession>A0A1S9DTQ4</accession>
<comment type="caution">
    <text evidence="3">The sequence shown here is derived from an EMBL/GenBank/DDBJ whole genome shotgun (WGS) entry which is preliminary data.</text>
</comment>
<dbReference type="OMA" id="REMYNEM"/>
<name>A0A1S9DTQ4_ASPOZ</name>
<dbReference type="Proteomes" id="UP001165205">
    <property type="component" value="Unassembled WGS sequence"/>
</dbReference>
<protein>
    <submittedName>
        <fullName evidence="2">Unnamed protein product</fullName>
    </submittedName>
</protein>
<dbReference type="VEuPathDB" id="FungiDB:AO090005001481"/>
<feature type="compositionally biased region" description="Basic and acidic residues" evidence="1">
    <location>
        <begin position="29"/>
        <end position="42"/>
    </location>
</feature>
<feature type="region of interest" description="Disordered" evidence="1">
    <location>
        <begin position="1"/>
        <end position="51"/>
    </location>
</feature>
<dbReference type="Proteomes" id="UP000190312">
    <property type="component" value="Unassembled WGS sequence"/>
</dbReference>
<dbReference type="OrthoDB" id="4497351at2759"/>
<dbReference type="AlphaFoldDB" id="A0A1S9DTQ4"/>
<evidence type="ECO:0000313" key="3">
    <source>
        <dbReference type="EMBL" id="OOO12407.1"/>
    </source>
</evidence>
<evidence type="ECO:0000313" key="4">
    <source>
        <dbReference type="Proteomes" id="UP000190312"/>
    </source>
</evidence>
<feature type="compositionally biased region" description="Polar residues" evidence="1">
    <location>
        <begin position="11"/>
        <end position="25"/>
    </location>
</feature>
<sequence>MRIFKRLPRSTFYTDRTSSFSSSKGQDAGSKKEEKCTRDKPSVEQSEFNTPTVNEDARMLSQCDCSYLAMEARDLVYKAPAFSLMETKELGLDYLVRLMDLLEEISLCEKCSNVEVYRAFLQPLCHSILGLCRLFYRSLREMYNEMDIQPVSLKGKEAVDDERPMILCQKAYLQIERLHNSVRRLVETLKDKPVFDEDAWKLIDSGAYRLVVCTASLTGFDSDLCY</sequence>
<dbReference type="EMBL" id="BSYA01000030">
    <property type="protein sequence ID" value="GMG26887.1"/>
    <property type="molecule type" value="Genomic_DNA"/>
</dbReference>
<evidence type="ECO:0000256" key="1">
    <source>
        <dbReference type="SAM" id="MobiDB-lite"/>
    </source>
</evidence>
<dbReference type="EMBL" id="MKZY01000002">
    <property type="protein sequence ID" value="OOO12407.1"/>
    <property type="molecule type" value="Genomic_DNA"/>
</dbReference>
<organism evidence="3 4">
    <name type="scientific">Aspergillus oryzae</name>
    <name type="common">Yellow koji mold</name>
    <dbReference type="NCBI Taxonomy" id="5062"/>
    <lineage>
        <taxon>Eukaryota</taxon>
        <taxon>Fungi</taxon>
        <taxon>Dikarya</taxon>
        <taxon>Ascomycota</taxon>
        <taxon>Pezizomycotina</taxon>
        <taxon>Eurotiomycetes</taxon>
        <taxon>Eurotiomycetidae</taxon>
        <taxon>Eurotiales</taxon>
        <taxon>Aspergillaceae</taxon>
        <taxon>Aspergillus</taxon>
        <taxon>Aspergillus subgen. Circumdati</taxon>
    </lineage>
</organism>
<reference evidence="3 4" key="1">
    <citation type="submission" date="2016-10" db="EMBL/GenBank/DDBJ databases">
        <title>Genome sequencing of Aspergillus oryzae BCC7051.</title>
        <authorList>
            <person name="Thammarongtham C."/>
            <person name="Vorapreeda T."/>
            <person name="Nookaew I."/>
            <person name="Srisuk T."/>
            <person name="Land M."/>
            <person name="Jeennor S."/>
            <person name="Laoteng K."/>
        </authorList>
    </citation>
    <scope>NUCLEOTIDE SEQUENCE [LARGE SCALE GENOMIC DNA]</scope>
    <source>
        <strain evidence="3 4">BCC7051</strain>
    </source>
</reference>
<gene>
    <name evidence="2" type="ORF">Aory04_000360600</name>
    <name evidence="3" type="ORF">OAory_01001560</name>
</gene>
<proteinExistence type="predicted"/>
<reference evidence="2" key="2">
    <citation type="submission" date="2023-04" db="EMBL/GenBank/DDBJ databases">
        <title>Aspergillus oryzae NBRC 4228.</title>
        <authorList>
            <person name="Ichikawa N."/>
            <person name="Sato H."/>
            <person name="Tonouchi N."/>
        </authorList>
    </citation>
    <scope>NUCLEOTIDE SEQUENCE</scope>
    <source>
        <strain evidence="2">NBRC 4228</strain>
    </source>
</reference>